<dbReference type="NCBIfam" id="NF000740">
    <property type="entry name" value="PRK00043.3-4"/>
    <property type="match status" value="1"/>
</dbReference>
<dbReference type="InterPro" id="IPR013785">
    <property type="entry name" value="Aldolase_TIM"/>
</dbReference>
<dbReference type="GO" id="GO:0004789">
    <property type="term" value="F:thiamine-phosphate diphosphorylase activity"/>
    <property type="evidence" value="ECO:0007669"/>
    <property type="project" value="UniProtKB-UniRule"/>
</dbReference>
<dbReference type="Gene3D" id="3.20.20.70">
    <property type="entry name" value="Aldolase class I"/>
    <property type="match status" value="1"/>
</dbReference>
<evidence type="ECO:0000256" key="8">
    <source>
        <dbReference type="ARBA" id="ARBA00047851"/>
    </source>
</evidence>
<accession>A0AAJ6AIN1</accession>
<comment type="function">
    <text evidence="1 10">Condenses 4-methyl-5-(beta-hydroxyethyl)thiazole monophosphate (THZ-P) and 2-methyl-4-amino-5-hydroxymethyl pyrimidine pyrophosphate (HMP-PP) to form thiamine monophosphate (TMP).</text>
</comment>
<comment type="catalytic activity">
    <reaction evidence="8 10">
        <text>2-(2-carboxy-4-methylthiazol-5-yl)ethyl phosphate + 4-amino-2-methyl-5-(diphosphooxymethyl)pyrimidine + 2 H(+) = thiamine phosphate + CO2 + diphosphate</text>
        <dbReference type="Rhea" id="RHEA:47848"/>
        <dbReference type="ChEBI" id="CHEBI:15378"/>
        <dbReference type="ChEBI" id="CHEBI:16526"/>
        <dbReference type="ChEBI" id="CHEBI:33019"/>
        <dbReference type="ChEBI" id="CHEBI:37575"/>
        <dbReference type="ChEBI" id="CHEBI:57841"/>
        <dbReference type="ChEBI" id="CHEBI:62890"/>
        <dbReference type="EC" id="2.5.1.3"/>
    </reaction>
</comment>
<feature type="binding site" evidence="10">
    <location>
        <begin position="53"/>
        <end position="57"/>
    </location>
    <ligand>
        <name>4-amino-2-methyl-5-(diphosphooxymethyl)pyrimidine</name>
        <dbReference type="ChEBI" id="CHEBI:57841"/>
    </ligand>
</feature>
<evidence type="ECO:0000259" key="11">
    <source>
        <dbReference type="Pfam" id="PF02581"/>
    </source>
</evidence>
<dbReference type="GO" id="GO:0000287">
    <property type="term" value="F:magnesium ion binding"/>
    <property type="evidence" value="ECO:0007669"/>
    <property type="project" value="UniProtKB-UniRule"/>
</dbReference>
<dbReference type="PANTHER" id="PTHR20857">
    <property type="entry name" value="THIAMINE-PHOSPHATE PYROPHOSPHORYLASE"/>
    <property type="match status" value="1"/>
</dbReference>
<keyword evidence="4 10" id="KW-0479">Metal-binding</keyword>
<evidence type="ECO:0000256" key="3">
    <source>
        <dbReference type="ARBA" id="ARBA00022679"/>
    </source>
</evidence>
<keyword evidence="13" id="KW-1185">Reference proteome</keyword>
<dbReference type="InterPro" id="IPR034291">
    <property type="entry name" value="TMP_synthase"/>
</dbReference>
<keyword evidence="6 10" id="KW-0784">Thiamine biosynthesis</keyword>
<feature type="binding site" evidence="10">
    <location>
        <position position="161"/>
    </location>
    <ligand>
        <name>4-amino-2-methyl-5-(diphosphooxymethyl)pyrimidine</name>
        <dbReference type="ChEBI" id="CHEBI:57841"/>
    </ligand>
</feature>
<evidence type="ECO:0000256" key="6">
    <source>
        <dbReference type="ARBA" id="ARBA00022977"/>
    </source>
</evidence>
<evidence type="ECO:0000256" key="4">
    <source>
        <dbReference type="ARBA" id="ARBA00022723"/>
    </source>
</evidence>
<protein>
    <recommendedName>
        <fullName evidence="10">Thiamine-phosphate synthase</fullName>
        <shortName evidence="10">TP synthase</shortName>
        <shortName evidence="10">TPS</shortName>
        <ecNumber evidence="10">2.5.1.3</ecNumber>
    </recommendedName>
    <alternativeName>
        <fullName evidence="10">Thiamine-phosphate pyrophosphorylase</fullName>
        <shortName evidence="10">TMP pyrophosphorylase</shortName>
        <shortName evidence="10">TMP-PPase</shortName>
    </alternativeName>
</protein>
<feature type="binding site" evidence="10">
    <location>
        <position position="88"/>
    </location>
    <ligand>
        <name>Mg(2+)</name>
        <dbReference type="ChEBI" id="CHEBI:18420"/>
    </ligand>
</feature>
<evidence type="ECO:0000256" key="10">
    <source>
        <dbReference type="HAMAP-Rule" id="MF_00097"/>
    </source>
</evidence>
<dbReference type="GO" id="GO:0005737">
    <property type="term" value="C:cytoplasm"/>
    <property type="evidence" value="ECO:0007669"/>
    <property type="project" value="TreeGrafter"/>
</dbReference>
<feature type="binding site" evidence="10">
    <location>
        <position position="87"/>
    </location>
    <ligand>
        <name>4-amino-2-methyl-5-(diphosphooxymethyl)pyrimidine</name>
        <dbReference type="ChEBI" id="CHEBI:57841"/>
    </ligand>
</feature>
<feature type="binding site" evidence="10">
    <location>
        <begin position="158"/>
        <end position="160"/>
    </location>
    <ligand>
        <name>2-[(2R,5Z)-2-carboxy-4-methylthiazol-5(2H)-ylidene]ethyl phosphate</name>
        <dbReference type="ChEBI" id="CHEBI:62899"/>
    </ligand>
</feature>
<proteinExistence type="inferred from homology"/>
<evidence type="ECO:0000313" key="13">
    <source>
        <dbReference type="Proteomes" id="UP001224674"/>
    </source>
</evidence>
<dbReference type="GO" id="GO:0009229">
    <property type="term" value="P:thiamine diphosphate biosynthetic process"/>
    <property type="evidence" value="ECO:0007669"/>
    <property type="project" value="UniProtKB-UniRule"/>
</dbReference>
<comment type="pathway">
    <text evidence="2 10">Cofactor biosynthesis; thiamine diphosphate biosynthesis; thiamine phosphate from 4-amino-2-methyl-5-diphosphomethylpyrimidine and 4-methyl-5-(2-phosphoethyl)-thiazole: step 1/1.</text>
</comment>
<organism evidence="12 13">
    <name type="scientific">Auritidibacter ignavus</name>
    <dbReference type="NCBI Taxonomy" id="678932"/>
    <lineage>
        <taxon>Bacteria</taxon>
        <taxon>Bacillati</taxon>
        <taxon>Actinomycetota</taxon>
        <taxon>Actinomycetes</taxon>
        <taxon>Micrococcales</taxon>
        <taxon>Micrococcaceae</taxon>
        <taxon>Auritidibacter</taxon>
    </lineage>
</organism>
<dbReference type="PANTHER" id="PTHR20857:SF15">
    <property type="entry name" value="THIAMINE-PHOSPHATE SYNTHASE"/>
    <property type="match status" value="1"/>
</dbReference>
<dbReference type="HAMAP" id="MF_00097">
    <property type="entry name" value="TMP_synthase"/>
    <property type="match status" value="1"/>
</dbReference>
<evidence type="ECO:0000256" key="1">
    <source>
        <dbReference type="ARBA" id="ARBA00003814"/>
    </source>
</evidence>
<feature type="domain" description="Thiamine phosphate synthase/TenI" evidence="11">
    <location>
        <begin position="34"/>
        <end position="211"/>
    </location>
</feature>
<comment type="cofactor">
    <cofactor evidence="10">
        <name>Mg(2+)</name>
        <dbReference type="ChEBI" id="CHEBI:18420"/>
    </cofactor>
    <text evidence="10">Binds 1 Mg(2+) ion per subunit.</text>
</comment>
<dbReference type="RefSeq" id="WP_199446202.1">
    <property type="nucleotide sequence ID" value="NZ_CP122562.1"/>
</dbReference>
<dbReference type="EMBL" id="CP122566">
    <property type="protein sequence ID" value="WGH94188.1"/>
    <property type="molecule type" value="Genomic_DNA"/>
</dbReference>
<sequence>MDQSKHPNESFLECYFVTGRTVPHPTPEPDEAEIEAIVDIARRAVAGGAGIVQVRSKPISVRALTRLSVNIAVAVEEVNPQTKVVIDDRVDVAVALMPDHLVHGVHLGQDDLDPRLARRVLGPQAIIGLTTGTLPLVEQANEYADVIDYVGAGPFRPTPTKDSGREPLGLEGYPALVEACRVPVVAIGSVRAEDAGDLAATGVAGVAIVRGFMQAEDPTAVAQEVNQAFATRGITR</sequence>
<evidence type="ECO:0000256" key="9">
    <source>
        <dbReference type="ARBA" id="ARBA00047883"/>
    </source>
</evidence>
<gene>
    <name evidence="10" type="primary">thiE</name>
    <name evidence="12" type="ORF">QDX21_05190</name>
</gene>
<feature type="binding site" evidence="10">
    <location>
        <position position="111"/>
    </location>
    <ligand>
        <name>Mg(2+)</name>
        <dbReference type="ChEBI" id="CHEBI:18420"/>
    </ligand>
</feature>
<reference evidence="12 13" key="1">
    <citation type="submission" date="2023-03" db="EMBL/GenBank/DDBJ databases">
        <title>Complete genome sequences of several Auritidibacter ignavus strains isolated from ear infections.</title>
        <authorList>
            <person name="Baehr T."/>
            <person name="Baumhoegger A.M."/>
        </authorList>
    </citation>
    <scope>NUCLEOTIDE SEQUENCE [LARGE SCALE GENOMIC DNA]</scope>
    <source>
        <strain evidence="12 13">BABAE-6</strain>
    </source>
</reference>
<evidence type="ECO:0000256" key="5">
    <source>
        <dbReference type="ARBA" id="ARBA00022842"/>
    </source>
</evidence>
<evidence type="ECO:0000256" key="7">
    <source>
        <dbReference type="ARBA" id="ARBA00047334"/>
    </source>
</evidence>
<dbReference type="InterPro" id="IPR036206">
    <property type="entry name" value="ThiamineP_synth_sf"/>
</dbReference>
<dbReference type="InterPro" id="IPR022998">
    <property type="entry name" value="ThiamineP_synth_TenI"/>
</dbReference>
<keyword evidence="3 10" id="KW-0808">Transferase</keyword>
<dbReference type="Pfam" id="PF02581">
    <property type="entry name" value="TMP-TENI"/>
    <property type="match status" value="1"/>
</dbReference>
<dbReference type="AlphaFoldDB" id="A0AAJ6AIN1"/>
<dbReference type="GO" id="GO:0009228">
    <property type="term" value="P:thiamine biosynthetic process"/>
    <property type="evidence" value="ECO:0007669"/>
    <property type="project" value="UniProtKB-KW"/>
</dbReference>
<dbReference type="Proteomes" id="UP001224674">
    <property type="component" value="Chromosome"/>
</dbReference>
<comment type="catalytic activity">
    <reaction evidence="7 10">
        <text>4-methyl-5-(2-phosphooxyethyl)-thiazole + 4-amino-2-methyl-5-(diphosphooxymethyl)pyrimidine + H(+) = thiamine phosphate + diphosphate</text>
        <dbReference type="Rhea" id="RHEA:22328"/>
        <dbReference type="ChEBI" id="CHEBI:15378"/>
        <dbReference type="ChEBI" id="CHEBI:33019"/>
        <dbReference type="ChEBI" id="CHEBI:37575"/>
        <dbReference type="ChEBI" id="CHEBI:57841"/>
        <dbReference type="ChEBI" id="CHEBI:58296"/>
        <dbReference type="EC" id="2.5.1.3"/>
    </reaction>
</comment>
<comment type="similarity">
    <text evidence="10">Belongs to the thiamine-phosphate synthase family.</text>
</comment>
<comment type="catalytic activity">
    <reaction evidence="9 10">
        <text>2-[(2R,5Z)-2-carboxy-4-methylthiazol-5(2H)-ylidene]ethyl phosphate + 4-amino-2-methyl-5-(diphosphooxymethyl)pyrimidine + 2 H(+) = thiamine phosphate + CO2 + diphosphate</text>
        <dbReference type="Rhea" id="RHEA:47844"/>
        <dbReference type="ChEBI" id="CHEBI:15378"/>
        <dbReference type="ChEBI" id="CHEBI:16526"/>
        <dbReference type="ChEBI" id="CHEBI:33019"/>
        <dbReference type="ChEBI" id="CHEBI:37575"/>
        <dbReference type="ChEBI" id="CHEBI:57841"/>
        <dbReference type="ChEBI" id="CHEBI:62899"/>
        <dbReference type="EC" id="2.5.1.3"/>
    </reaction>
</comment>
<name>A0AAJ6AIN1_9MICC</name>
<evidence type="ECO:0000313" key="12">
    <source>
        <dbReference type="EMBL" id="WGH94188.1"/>
    </source>
</evidence>
<keyword evidence="5 10" id="KW-0460">Magnesium</keyword>
<evidence type="ECO:0000256" key="2">
    <source>
        <dbReference type="ARBA" id="ARBA00005165"/>
    </source>
</evidence>
<dbReference type="SUPFAM" id="SSF51391">
    <property type="entry name" value="Thiamin phosphate synthase"/>
    <property type="match status" value="1"/>
</dbReference>
<dbReference type="EC" id="2.5.1.3" evidence="10"/>
<dbReference type="CDD" id="cd00564">
    <property type="entry name" value="TMP_TenI"/>
    <property type="match status" value="1"/>
</dbReference>
<feature type="binding site" evidence="10">
    <location>
        <position position="130"/>
    </location>
    <ligand>
        <name>4-amino-2-methyl-5-(diphosphooxymethyl)pyrimidine</name>
        <dbReference type="ChEBI" id="CHEBI:57841"/>
    </ligand>
</feature>
<comment type="caution">
    <text evidence="10">Lacks conserved residue(s) required for the propagation of feature annotation.</text>
</comment>